<protein>
    <recommendedName>
        <fullName evidence="3 10">DNA-directed RNA polymerase subunit omega</fullName>
        <shortName evidence="10">RNAP omega subunit</shortName>
        <ecNumber evidence="2 10">2.7.7.6</ecNumber>
    </recommendedName>
    <alternativeName>
        <fullName evidence="10">RNA polymerase omega subunit</fullName>
    </alternativeName>
    <alternativeName>
        <fullName evidence="8 10">Transcriptase subunit omega</fullName>
    </alternativeName>
</protein>
<feature type="region of interest" description="Disordered" evidence="11">
    <location>
        <begin position="79"/>
        <end position="102"/>
    </location>
</feature>
<evidence type="ECO:0000256" key="9">
    <source>
        <dbReference type="ARBA" id="ARBA00048552"/>
    </source>
</evidence>
<dbReference type="SMART" id="SM01409">
    <property type="entry name" value="RNA_pol_Rpb6"/>
    <property type="match status" value="1"/>
</dbReference>
<comment type="catalytic activity">
    <reaction evidence="9 10">
        <text>RNA(n) + a ribonucleoside 5'-triphosphate = RNA(n+1) + diphosphate</text>
        <dbReference type="Rhea" id="RHEA:21248"/>
        <dbReference type="Rhea" id="RHEA-COMP:14527"/>
        <dbReference type="Rhea" id="RHEA-COMP:17342"/>
        <dbReference type="ChEBI" id="CHEBI:33019"/>
        <dbReference type="ChEBI" id="CHEBI:61557"/>
        <dbReference type="ChEBI" id="CHEBI:140395"/>
        <dbReference type="EC" id="2.7.7.6"/>
    </reaction>
</comment>
<reference evidence="12 13" key="2">
    <citation type="journal article" date="2011" name="Stand. Genomic Sci.">
        <title>Complete genome sequence of Truepera radiovictrix type strain (RQ-24).</title>
        <authorList>
            <person name="Ivanova N."/>
            <person name="Rohde C."/>
            <person name="Munk C."/>
            <person name="Nolan M."/>
            <person name="Lucas S."/>
            <person name="Del Rio T.G."/>
            <person name="Tice H."/>
            <person name="Deshpande S."/>
            <person name="Cheng J.F."/>
            <person name="Tapia R."/>
            <person name="Han C."/>
            <person name="Goodwin L."/>
            <person name="Pitluck S."/>
            <person name="Liolios K."/>
            <person name="Mavromatis K."/>
            <person name="Mikhailova N."/>
            <person name="Pati A."/>
            <person name="Chen A."/>
            <person name="Palaniappan K."/>
            <person name="Land M."/>
            <person name="Hauser L."/>
            <person name="Chang Y.J."/>
            <person name="Jeffries C.D."/>
            <person name="Brambilla E."/>
            <person name="Rohde M."/>
            <person name="Goker M."/>
            <person name="Tindall B.J."/>
            <person name="Woyke T."/>
            <person name="Bristow J."/>
            <person name="Eisen J.A."/>
            <person name="Markowitz V."/>
            <person name="Hugenholtz P."/>
            <person name="Kyrpides N.C."/>
            <person name="Klenk H.P."/>
            <person name="Lapidus A."/>
        </authorList>
    </citation>
    <scope>NUCLEOTIDE SEQUENCE [LARGE SCALE GENOMIC DNA]</scope>
    <source>
        <strain evidence="13">DSM 17093 / CIP 108686 / LMG 22925 / RQ-24</strain>
    </source>
</reference>
<dbReference type="AlphaFoldDB" id="D7CRH3"/>
<sequence>MAQEGFDTLMALTDSRYTLSMIVARRAAQLKLGLPSVLPKEELPVTRNTVTIAMKELERGAALRWGRDLPSTEELRALVERERREESPAYSVSRRPAAEDDL</sequence>
<reference evidence="13" key="1">
    <citation type="submission" date="2010-05" db="EMBL/GenBank/DDBJ databases">
        <title>The complete genome of Truepera radiovictris DSM 17093.</title>
        <authorList>
            <consortium name="US DOE Joint Genome Institute (JGI-PGF)"/>
            <person name="Lucas S."/>
            <person name="Copeland A."/>
            <person name="Lapidus A."/>
            <person name="Glavina del Rio T."/>
            <person name="Dalin E."/>
            <person name="Tice H."/>
            <person name="Bruce D."/>
            <person name="Goodwin L."/>
            <person name="Pitluck S."/>
            <person name="Kyrpides N."/>
            <person name="Mavromatis K."/>
            <person name="Ovchinnikova G."/>
            <person name="Munk A.C."/>
            <person name="Detter J.C."/>
            <person name="Han C."/>
            <person name="Tapia R."/>
            <person name="Land M."/>
            <person name="Hauser L."/>
            <person name="Markowitz V."/>
            <person name="Cheng J.-F."/>
            <person name="Hugenholtz P."/>
            <person name="Woyke T."/>
            <person name="Wu D."/>
            <person name="Tindall B."/>
            <person name="Pomrenke H.G."/>
            <person name="Brambilla E."/>
            <person name="Klenk H.-P."/>
            <person name="Eisen J.A."/>
        </authorList>
    </citation>
    <scope>NUCLEOTIDE SEQUENCE [LARGE SCALE GENOMIC DNA]</scope>
    <source>
        <strain evidence="13">DSM 17093 / CIP 108686 / LMG 22925 / RQ-24</strain>
    </source>
</reference>
<dbReference type="STRING" id="649638.Trad_0324"/>
<dbReference type="OrthoDB" id="9796300at2"/>
<dbReference type="InterPro" id="IPR006110">
    <property type="entry name" value="Pol_omega/Rpo6/RPB6"/>
</dbReference>
<proteinExistence type="inferred from homology"/>
<dbReference type="GO" id="GO:0000428">
    <property type="term" value="C:DNA-directed RNA polymerase complex"/>
    <property type="evidence" value="ECO:0007669"/>
    <property type="project" value="UniProtKB-KW"/>
</dbReference>
<evidence type="ECO:0000256" key="3">
    <source>
        <dbReference type="ARBA" id="ARBA00013725"/>
    </source>
</evidence>
<keyword evidence="5 10" id="KW-0808">Transferase</keyword>
<name>D7CRH3_TRURR</name>
<comment type="subunit">
    <text evidence="10">The RNAP catalytic core consists of 2 alpha, 1 beta, 1 beta' and 1 omega subunit. When a sigma factor is associated with the core the holoenzyme is formed, which can initiate transcription.</text>
</comment>
<dbReference type="GO" id="GO:0003899">
    <property type="term" value="F:DNA-directed RNA polymerase activity"/>
    <property type="evidence" value="ECO:0007669"/>
    <property type="project" value="UniProtKB-UniRule"/>
</dbReference>
<evidence type="ECO:0000313" key="13">
    <source>
        <dbReference type="Proteomes" id="UP000000379"/>
    </source>
</evidence>
<organism evidence="12 13">
    <name type="scientific">Truepera radiovictrix (strain DSM 17093 / CIP 108686 / LMG 22925 / RQ-24)</name>
    <dbReference type="NCBI Taxonomy" id="649638"/>
    <lineage>
        <taxon>Bacteria</taxon>
        <taxon>Thermotogati</taxon>
        <taxon>Deinococcota</taxon>
        <taxon>Deinococci</taxon>
        <taxon>Trueperales</taxon>
        <taxon>Trueperaceae</taxon>
        <taxon>Truepera</taxon>
    </lineage>
</organism>
<keyword evidence="7 10" id="KW-0804">Transcription</keyword>
<dbReference type="EC" id="2.7.7.6" evidence="2 10"/>
<dbReference type="Gene3D" id="3.90.940.10">
    <property type="match status" value="1"/>
</dbReference>
<dbReference type="InterPro" id="IPR036161">
    <property type="entry name" value="RPB6/omega-like_sf"/>
</dbReference>
<dbReference type="RefSeq" id="WP_013176843.1">
    <property type="nucleotide sequence ID" value="NC_014221.1"/>
</dbReference>
<keyword evidence="6 10" id="KW-0548">Nucleotidyltransferase</keyword>
<dbReference type="InterPro" id="IPR003716">
    <property type="entry name" value="DNA-dir_RNA_pol_omega"/>
</dbReference>
<dbReference type="SUPFAM" id="SSF63562">
    <property type="entry name" value="RPB6/omega subunit-like"/>
    <property type="match status" value="1"/>
</dbReference>
<keyword evidence="4 10" id="KW-0240">DNA-directed RNA polymerase</keyword>
<dbReference type="HAMAP" id="MF_00366">
    <property type="entry name" value="RNApol_bact_RpoZ"/>
    <property type="match status" value="1"/>
</dbReference>
<keyword evidence="13" id="KW-1185">Reference proteome</keyword>
<evidence type="ECO:0000256" key="11">
    <source>
        <dbReference type="SAM" id="MobiDB-lite"/>
    </source>
</evidence>
<evidence type="ECO:0000256" key="1">
    <source>
        <dbReference type="ARBA" id="ARBA00006711"/>
    </source>
</evidence>
<dbReference type="EMBL" id="CP002049">
    <property type="protein sequence ID" value="ADI13463.1"/>
    <property type="molecule type" value="Genomic_DNA"/>
</dbReference>
<dbReference type="eggNOG" id="COG1758">
    <property type="taxonomic scope" value="Bacteria"/>
</dbReference>
<evidence type="ECO:0000256" key="10">
    <source>
        <dbReference type="HAMAP-Rule" id="MF_00366"/>
    </source>
</evidence>
<dbReference type="HOGENOM" id="CLU_2276234_0_0_0"/>
<comment type="function">
    <text evidence="10">Promotes RNA polymerase assembly. Latches the N- and C-terminal regions of the beta' subunit thereby facilitating its interaction with the beta and alpha subunits.</text>
</comment>
<evidence type="ECO:0000256" key="4">
    <source>
        <dbReference type="ARBA" id="ARBA00022478"/>
    </source>
</evidence>
<dbReference type="KEGG" id="tra:Trad_0324"/>
<accession>D7CRH3</accession>
<gene>
    <name evidence="10" type="primary">rpoZ</name>
    <name evidence="12" type="ordered locus">Trad_0324</name>
</gene>
<evidence type="ECO:0000313" key="12">
    <source>
        <dbReference type="EMBL" id="ADI13463.1"/>
    </source>
</evidence>
<dbReference type="GO" id="GO:0006351">
    <property type="term" value="P:DNA-templated transcription"/>
    <property type="evidence" value="ECO:0007669"/>
    <property type="project" value="UniProtKB-UniRule"/>
</dbReference>
<evidence type="ECO:0000256" key="8">
    <source>
        <dbReference type="ARBA" id="ARBA00029924"/>
    </source>
</evidence>
<evidence type="ECO:0000256" key="2">
    <source>
        <dbReference type="ARBA" id="ARBA00012418"/>
    </source>
</evidence>
<dbReference type="Pfam" id="PF01192">
    <property type="entry name" value="RNA_pol_Rpb6"/>
    <property type="match status" value="1"/>
</dbReference>
<comment type="similarity">
    <text evidence="1 10">Belongs to the RNA polymerase subunit omega family.</text>
</comment>
<evidence type="ECO:0000256" key="5">
    <source>
        <dbReference type="ARBA" id="ARBA00022679"/>
    </source>
</evidence>
<evidence type="ECO:0000256" key="7">
    <source>
        <dbReference type="ARBA" id="ARBA00023163"/>
    </source>
</evidence>
<evidence type="ECO:0000256" key="6">
    <source>
        <dbReference type="ARBA" id="ARBA00022695"/>
    </source>
</evidence>
<dbReference type="GO" id="GO:0003677">
    <property type="term" value="F:DNA binding"/>
    <property type="evidence" value="ECO:0007669"/>
    <property type="project" value="UniProtKB-UniRule"/>
</dbReference>
<dbReference type="Proteomes" id="UP000000379">
    <property type="component" value="Chromosome"/>
</dbReference>